<evidence type="ECO:0000256" key="1">
    <source>
        <dbReference type="HAMAP-Rule" id="MF_00386"/>
    </source>
</evidence>
<keyword evidence="3" id="KW-1185">Reference proteome</keyword>
<dbReference type="NCBIfam" id="TIGR00278">
    <property type="entry name" value="membrane protein insertion efficiency factor YidD"/>
    <property type="match status" value="1"/>
</dbReference>
<evidence type="ECO:0000313" key="3">
    <source>
        <dbReference type="Proteomes" id="UP000568839"/>
    </source>
</evidence>
<dbReference type="Pfam" id="PF01809">
    <property type="entry name" value="YidD"/>
    <property type="match status" value="1"/>
</dbReference>
<dbReference type="SMART" id="SM01234">
    <property type="entry name" value="Haemolytic"/>
    <property type="match status" value="1"/>
</dbReference>
<dbReference type="AlphaFoldDB" id="A0A841PXZ8"/>
<organism evidence="2 3">
    <name type="scientific">Geomicrobium halophilum</name>
    <dbReference type="NCBI Taxonomy" id="549000"/>
    <lineage>
        <taxon>Bacteria</taxon>
        <taxon>Bacillati</taxon>
        <taxon>Bacillota</taxon>
        <taxon>Bacilli</taxon>
        <taxon>Bacillales</taxon>
        <taxon>Geomicrobium</taxon>
    </lineage>
</organism>
<name>A0A841PXZ8_9BACL</name>
<accession>A0A841PXZ8</accession>
<dbReference type="HAMAP" id="MF_00386">
    <property type="entry name" value="UPF0161_YidD"/>
    <property type="match status" value="1"/>
</dbReference>
<dbReference type="PANTHER" id="PTHR33383:SF1">
    <property type="entry name" value="MEMBRANE PROTEIN INSERTION EFFICIENCY FACTOR-RELATED"/>
    <property type="match status" value="1"/>
</dbReference>
<dbReference type="RefSeq" id="WP_184403023.1">
    <property type="nucleotide sequence ID" value="NZ_JACHHJ010000001.1"/>
</dbReference>
<dbReference type="GO" id="GO:0005886">
    <property type="term" value="C:plasma membrane"/>
    <property type="evidence" value="ECO:0007669"/>
    <property type="project" value="UniProtKB-SubCell"/>
</dbReference>
<keyword evidence="1" id="KW-0472">Membrane</keyword>
<dbReference type="Proteomes" id="UP000568839">
    <property type="component" value="Unassembled WGS sequence"/>
</dbReference>
<comment type="caution">
    <text evidence="2">The sequence shown here is derived from an EMBL/GenBank/DDBJ whole genome shotgun (WGS) entry which is preliminary data.</text>
</comment>
<sequence>MLREILLFPIRLYRRFISPFTPPSCRFQPTCSQYAIEAIENHGALKGLILAIIRISKCHPFHRGGFDPVPENKKNRSRR</sequence>
<comment type="function">
    <text evidence="1">Could be involved in insertion of integral membrane proteins into the membrane.</text>
</comment>
<dbReference type="InterPro" id="IPR002696">
    <property type="entry name" value="Membr_insert_effic_factor_YidD"/>
</dbReference>
<gene>
    <name evidence="2" type="ORF">HNR44_001051</name>
</gene>
<protein>
    <recommendedName>
        <fullName evidence="1">Putative membrane protein insertion efficiency factor</fullName>
    </recommendedName>
</protein>
<keyword evidence="1" id="KW-1003">Cell membrane</keyword>
<comment type="similarity">
    <text evidence="1">Belongs to the UPF0161 family.</text>
</comment>
<dbReference type="PANTHER" id="PTHR33383">
    <property type="entry name" value="MEMBRANE PROTEIN INSERTION EFFICIENCY FACTOR-RELATED"/>
    <property type="match status" value="1"/>
</dbReference>
<proteinExistence type="inferred from homology"/>
<comment type="subcellular location">
    <subcellularLocation>
        <location evidence="1">Cell membrane</location>
        <topology evidence="1">Peripheral membrane protein</topology>
        <orientation evidence="1">Cytoplasmic side</orientation>
    </subcellularLocation>
</comment>
<reference evidence="2 3" key="1">
    <citation type="submission" date="2020-08" db="EMBL/GenBank/DDBJ databases">
        <title>Genomic Encyclopedia of Type Strains, Phase IV (KMG-IV): sequencing the most valuable type-strain genomes for metagenomic binning, comparative biology and taxonomic classification.</title>
        <authorList>
            <person name="Goeker M."/>
        </authorList>
    </citation>
    <scope>NUCLEOTIDE SEQUENCE [LARGE SCALE GENOMIC DNA]</scope>
    <source>
        <strain evidence="2 3">DSM 21769</strain>
    </source>
</reference>
<dbReference type="EMBL" id="JACHHJ010000001">
    <property type="protein sequence ID" value="MBB6449102.1"/>
    <property type="molecule type" value="Genomic_DNA"/>
</dbReference>
<evidence type="ECO:0000313" key="2">
    <source>
        <dbReference type="EMBL" id="MBB6449102.1"/>
    </source>
</evidence>